<dbReference type="EMBL" id="CP014164">
    <property type="protein sequence ID" value="AMC01350.1"/>
    <property type="molecule type" value="Genomic_DNA"/>
</dbReference>
<name>A0AAU8U5F2_9LACT</name>
<gene>
    <name evidence="1" type="ORF">AWM76_07185</name>
</gene>
<dbReference type="AlphaFoldDB" id="A0AAU8U5F2"/>
<dbReference type="Proteomes" id="UP000066986">
    <property type="component" value="Chromosome"/>
</dbReference>
<reference evidence="2" key="2">
    <citation type="submission" date="2016-01" db="EMBL/GenBank/DDBJ databases">
        <title>Six Aerococcus type strain genome sequencing and assembly using PacBio and Illumina Hiseq.</title>
        <authorList>
            <person name="Carkaci D."/>
            <person name="Dargis R."/>
            <person name="Nielsen X.C."/>
            <person name="Skovgaard O."/>
            <person name="Fuursted K."/>
            <person name="Christensen J.J."/>
        </authorList>
    </citation>
    <scope>NUCLEOTIDE SEQUENCE [LARGE SCALE GENOMIC DNA]</scope>
    <source>
        <strain evidence="2">CCUG4311</strain>
    </source>
</reference>
<reference evidence="1 2" key="1">
    <citation type="journal article" date="2016" name="Genome Announc.">
        <title>Complete Genome Sequences of Aerococcus christensenii CCUG 28831T, Aerococcus sanguinicola CCUG 43001T, Aerococcus urinae CCUG 36881T, Aerococcus urinaeequi CCUG 28094T, Aerococcus urinaehominis CCUG 42038 BT, and Aerococcus viridans CCUG 4311T.</title>
        <authorList>
            <person name="Carkaci D."/>
            <person name="Dargis R."/>
            <person name="Nielsen X.C."/>
            <person name="Skovgaard O."/>
            <person name="Fuursted K."/>
            <person name="Christensen J.J."/>
        </authorList>
    </citation>
    <scope>NUCLEOTIDE SEQUENCE [LARGE SCALE GENOMIC DNA]</scope>
    <source>
        <strain evidence="1 2">CCUG4311</strain>
    </source>
</reference>
<proteinExistence type="predicted"/>
<evidence type="ECO:0000313" key="2">
    <source>
        <dbReference type="Proteomes" id="UP000066986"/>
    </source>
</evidence>
<evidence type="ECO:0000313" key="1">
    <source>
        <dbReference type="EMBL" id="AMC01350.1"/>
    </source>
</evidence>
<organism evidence="1 2">
    <name type="scientific">Aerococcus viridans</name>
    <dbReference type="NCBI Taxonomy" id="1377"/>
    <lineage>
        <taxon>Bacteria</taxon>
        <taxon>Bacillati</taxon>
        <taxon>Bacillota</taxon>
        <taxon>Bacilli</taxon>
        <taxon>Lactobacillales</taxon>
        <taxon>Aerococcaceae</taxon>
        <taxon>Aerococcus</taxon>
    </lineage>
</organism>
<accession>A0AAU8U5F2</accession>
<dbReference type="RefSeq" id="WP_003141665.1">
    <property type="nucleotide sequence ID" value="NZ_CP014164.1"/>
</dbReference>
<dbReference type="KEGG" id="avs:AWM76_07185"/>
<sequence length="450" mass="52893">MDKILNAENKIKHEIIHDDINATEFLLTHFYEENFTSSTNKLKLYIKKLISWVAKQIPSERFYSNVLPKLKYKNKKYVYVQMFDIADSRHFSILDNLIQKTTNNENKQYTLIVTNSKRVAAYYKIKGFDVLSLKYPKFIGIKKSNSNLNFEENLLINKCIFLYEKAKKILVELDTEVIFTTQDFHIYDQIFTKAANKVGVISVTHQHGMIPYPTPGLFKYIYSTYVMVWGKSSYDTLKEYIPEQKIIISGTDKFNYLLTKPHDMTRRNITLALNPIDEKTNREIIYHTFKSFQDSLNDLEGISNVIVKLHPSLNRRHYEEIIQDIITSNDLNVNYIINENDNFMVLYSSKIFIGYLTTLSLEAMIAGCSVIELNMNINREALCGNRLFRNLPESIVHYNDIKNELLKRILNTKYNNDILMKQRKNIDYEIHDFSIKTELDYINDMIEGSR</sequence>
<dbReference type="GeneID" id="32030702"/>
<protein>
    <submittedName>
        <fullName evidence="1">Uncharacterized protein</fullName>
    </submittedName>
</protein>